<evidence type="ECO:0000313" key="2">
    <source>
        <dbReference type="EMBL" id="RJT44416.1"/>
    </source>
</evidence>
<feature type="transmembrane region" description="Helical" evidence="1">
    <location>
        <begin position="106"/>
        <end position="125"/>
    </location>
</feature>
<dbReference type="InterPro" id="IPR004891">
    <property type="entry name" value="Mercury-R_MerC"/>
</dbReference>
<dbReference type="EMBL" id="QZWB01000015">
    <property type="protein sequence ID" value="RJT44416.1"/>
    <property type="molecule type" value="Genomic_DNA"/>
</dbReference>
<dbReference type="Proteomes" id="UP000270757">
    <property type="component" value="Unassembled WGS sequence"/>
</dbReference>
<reference evidence="2 3" key="1">
    <citation type="submission" date="2018-09" db="EMBL/GenBank/DDBJ databases">
        <title>Draft genome sequences of Legionella taurinensis isolated from water samples.</title>
        <authorList>
            <person name="Chakeri A."/>
            <person name="Allerberger F."/>
            <person name="Kundi M."/>
            <person name="Ruppitsch W."/>
            <person name="Schmid D."/>
        </authorList>
    </citation>
    <scope>NUCLEOTIDE SEQUENCE [LARGE SCALE GENOMIC DNA]</scope>
    <source>
        <strain evidence="2 3">4570-18-6</strain>
    </source>
</reference>
<dbReference type="Pfam" id="PF03203">
    <property type="entry name" value="MerC"/>
    <property type="match status" value="1"/>
</dbReference>
<feature type="transmembrane region" description="Helical" evidence="1">
    <location>
        <begin position="21"/>
        <end position="46"/>
    </location>
</feature>
<dbReference type="AlphaFoldDB" id="A0A3A5LAK5"/>
<keyword evidence="1" id="KW-0812">Transmembrane</keyword>
<feature type="transmembrane region" description="Helical" evidence="1">
    <location>
        <begin position="83"/>
        <end position="100"/>
    </location>
</feature>
<dbReference type="NCBIfam" id="NF033784">
    <property type="entry name" value="transport_merC"/>
    <property type="match status" value="1"/>
</dbReference>
<protein>
    <submittedName>
        <fullName evidence="2">Mercury transporter MerC</fullName>
    </submittedName>
</protein>
<accession>A0A3A5LAK5</accession>
<dbReference type="GO" id="GO:0016020">
    <property type="term" value="C:membrane"/>
    <property type="evidence" value="ECO:0007669"/>
    <property type="project" value="InterPro"/>
</dbReference>
<name>A0A3A5LAK5_9GAMM</name>
<organism evidence="2 3">
    <name type="scientific">Legionella taurinensis</name>
    <dbReference type="NCBI Taxonomy" id="70611"/>
    <lineage>
        <taxon>Bacteria</taxon>
        <taxon>Pseudomonadati</taxon>
        <taxon>Pseudomonadota</taxon>
        <taxon>Gammaproteobacteria</taxon>
        <taxon>Legionellales</taxon>
        <taxon>Legionellaceae</taxon>
        <taxon>Legionella</taxon>
    </lineage>
</organism>
<evidence type="ECO:0000256" key="1">
    <source>
        <dbReference type="SAM" id="Phobius"/>
    </source>
</evidence>
<comment type="caution">
    <text evidence="2">The sequence shown here is derived from an EMBL/GenBank/DDBJ whole genome shotgun (WGS) entry which is preliminary data.</text>
</comment>
<dbReference type="NCBIfam" id="NF010318">
    <property type="entry name" value="PRK13755.1"/>
    <property type="match status" value="1"/>
</dbReference>
<feature type="transmembrane region" description="Helical" evidence="1">
    <location>
        <begin position="52"/>
        <end position="71"/>
    </location>
</feature>
<evidence type="ECO:0000313" key="3">
    <source>
        <dbReference type="Proteomes" id="UP000270757"/>
    </source>
</evidence>
<keyword evidence="1" id="KW-0472">Membrane</keyword>
<keyword evidence="1" id="KW-1133">Transmembrane helix</keyword>
<sequence length="139" mass="15294">MVNLVNIFIRIGDKASSLGALISAMGCAMCFPAIASLGALAGLGFLNQWEGLFINTLLPLFAWFALVINGLGWFSHKQWRRSALGMLGPALLLLSLYPLFQFWWSTYITYLALVLMVAVSIWDIFSPASKRCGDKDCAI</sequence>
<gene>
    <name evidence="2" type="primary">merC</name>
    <name evidence="2" type="ORF">D6J04_12345</name>
</gene>
<proteinExistence type="predicted"/>
<dbReference type="GO" id="GO:0015097">
    <property type="term" value="F:mercury ion transmembrane transporter activity"/>
    <property type="evidence" value="ECO:0007669"/>
    <property type="project" value="InterPro"/>
</dbReference>